<dbReference type="SUPFAM" id="SSF55073">
    <property type="entry name" value="Nucleotide cyclase"/>
    <property type="match status" value="1"/>
</dbReference>
<dbReference type="Gene3D" id="3.20.20.450">
    <property type="entry name" value="EAL domain"/>
    <property type="match status" value="1"/>
</dbReference>
<dbReference type="RefSeq" id="WP_184668744.1">
    <property type="nucleotide sequence ID" value="NZ_BAABAI010000045.1"/>
</dbReference>
<dbReference type="SMART" id="SM00091">
    <property type="entry name" value="PAS"/>
    <property type="match status" value="1"/>
</dbReference>
<reference evidence="4 5" key="1">
    <citation type="submission" date="2020-08" db="EMBL/GenBank/DDBJ databases">
        <title>Sequencing the genomes of 1000 actinobacteria strains.</title>
        <authorList>
            <person name="Klenk H.-P."/>
        </authorList>
    </citation>
    <scope>NUCLEOTIDE SEQUENCE [LARGE SCALE GENOMIC DNA]</scope>
    <source>
        <strain evidence="4 5">DSM 45084</strain>
    </source>
</reference>
<dbReference type="InterPro" id="IPR000160">
    <property type="entry name" value="GGDEF_dom"/>
</dbReference>
<comment type="caution">
    <text evidence="4">The sequence shown here is derived from an EMBL/GenBank/DDBJ whole genome shotgun (WGS) entry which is preliminary data.</text>
</comment>
<dbReference type="SMART" id="SM00267">
    <property type="entry name" value="GGDEF"/>
    <property type="match status" value="1"/>
</dbReference>
<dbReference type="InterPro" id="IPR035919">
    <property type="entry name" value="EAL_sf"/>
</dbReference>
<dbReference type="PROSITE" id="PS50883">
    <property type="entry name" value="EAL"/>
    <property type="match status" value="1"/>
</dbReference>
<dbReference type="InterPro" id="IPR001633">
    <property type="entry name" value="EAL_dom"/>
</dbReference>
<name>A0A7W7T2E0_9PSEU</name>
<evidence type="ECO:0000259" key="1">
    <source>
        <dbReference type="PROSITE" id="PS50113"/>
    </source>
</evidence>
<dbReference type="InterPro" id="IPR029787">
    <property type="entry name" value="Nucleotide_cyclase"/>
</dbReference>
<keyword evidence="5" id="KW-1185">Reference proteome</keyword>
<dbReference type="InterPro" id="IPR043128">
    <property type="entry name" value="Rev_trsase/Diguanyl_cyclase"/>
</dbReference>
<dbReference type="PANTHER" id="PTHR44757:SF2">
    <property type="entry name" value="BIOFILM ARCHITECTURE MAINTENANCE PROTEIN MBAA"/>
    <property type="match status" value="1"/>
</dbReference>
<feature type="domain" description="GGDEF" evidence="3">
    <location>
        <begin position="309"/>
        <end position="443"/>
    </location>
</feature>
<accession>A0A7W7T2E0</accession>
<dbReference type="CDD" id="cd00130">
    <property type="entry name" value="PAS"/>
    <property type="match status" value="1"/>
</dbReference>
<dbReference type="SUPFAM" id="SSF55785">
    <property type="entry name" value="PYP-like sensor domain (PAS domain)"/>
    <property type="match status" value="1"/>
</dbReference>
<dbReference type="Pfam" id="PF00990">
    <property type="entry name" value="GGDEF"/>
    <property type="match status" value="1"/>
</dbReference>
<dbReference type="PANTHER" id="PTHR44757">
    <property type="entry name" value="DIGUANYLATE CYCLASE DGCP"/>
    <property type="match status" value="1"/>
</dbReference>
<dbReference type="GO" id="GO:0006355">
    <property type="term" value="P:regulation of DNA-templated transcription"/>
    <property type="evidence" value="ECO:0007669"/>
    <property type="project" value="InterPro"/>
</dbReference>
<evidence type="ECO:0000313" key="4">
    <source>
        <dbReference type="EMBL" id="MBB4965278.1"/>
    </source>
</evidence>
<dbReference type="SMART" id="SM00052">
    <property type="entry name" value="EAL"/>
    <property type="match status" value="1"/>
</dbReference>
<sequence length="687" mass="74446">MTASLPGDSEALRERAKLAKKSAYLLSTRTFVPLSQTELERRLLGLVERLCSGMYSEGAARHIGIEVGTALVDLNCTTPEALQCSIEVIGKGMLGMGSLRRSDGHQDRVVEVVAALTAGYVEQIRRTTMEQQEQLGRSLYRAMRQAQLELQLSESRFDAVEGYSSTGIATTDLAGKLLRTNGALARIVDRGAAELARLTLFDLVHPAERVGVRDDYAQLERGGTTSITQPRRLLRADDEVAWVTLTLSPLRRPDGSTHVIVMAEDDTDVNLLQGQLNHQALHDVLTRLPNRQYFTSRLERALRTCDPTTGISVYHLDLDGFSRVTGGLGRHFGDLLLRTVANRLQEVVADEKAMVARFGYDEFAVLVENSPSTPDVVTMVRLINDRLAEPMDAFGESVATSATIGVVHRPPADASPLDLLDSADLTLRRAKHNGRRQWELADPAQDARERREFGLAATMTAAWHDDELSARYRPVVSLADESTAAMEARLRWDHPKIGAVPHEQCLALAEDIGLAVPLGTWLLGQACAQAVAWRTELDRDLPVRVCLTASEATDQELLGSVLGTVTRSGLPPSSLWLAMPASAVFGDREEAADNVRLLAENGIGVEIDGFTAAPADLPVVLGLPVRGVRLAPITPPTTVVAATLTSALKVLRDGGIEVSVTGVATPGQRRWWADLGADTASGPLFAP</sequence>
<dbReference type="InterPro" id="IPR000700">
    <property type="entry name" value="PAS-assoc_C"/>
</dbReference>
<proteinExistence type="predicted"/>
<dbReference type="NCBIfam" id="TIGR00254">
    <property type="entry name" value="GGDEF"/>
    <property type="match status" value="1"/>
</dbReference>
<dbReference type="InterPro" id="IPR052155">
    <property type="entry name" value="Biofilm_reg_signaling"/>
</dbReference>
<dbReference type="CDD" id="cd01949">
    <property type="entry name" value="GGDEF"/>
    <property type="match status" value="1"/>
</dbReference>
<feature type="domain" description="EAL" evidence="2">
    <location>
        <begin position="452"/>
        <end position="687"/>
    </location>
</feature>
<organism evidence="4 5">
    <name type="scientific">Saccharothrix violaceirubra</name>
    <dbReference type="NCBI Taxonomy" id="413306"/>
    <lineage>
        <taxon>Bacteria</taxon>
        <taxon>Bacillati</taxon>
        <taxon>Actinomycetota</taxon>
        <taxon>Actinomycetes</taxon>
        <taxon>Pseudonocardiales</taxon>
        <taxon>Pseudonocardiaceae</taxon>
        <taxon>Saccharothrix</taxon>
    </lineage>
</organism>
<dbReference type="SUPFAM" id="SSF141868">
    <property type="entry name" value="EAL domain-like"/>
    <property type="match status" value="1"/>
</dbReference>
<protein>
    <submittedName>
        <fullName evidence="4">Diguanylate cyclase (GGDEF)-like protein/PAS domain S-box-containing protein</fullName>
    </submittedName>
</protein>
<evidence type="ECO:0000259" key="3">
    <source>
        <dbReference type="PROSITE" id="PS50887"/>
    </source>
</evidence>
<dbReference type="Gene3D" id="3.30.70.270">
    <property type="match status" value="1"/>
</dbReference>
<dbReference type="EMBL" id="JACHJS010000001">
    <property type="protein sequence ID" value="MBB4965278.1"/>
    <property type="molecule type" value="Genomic_DNA"/>
</dbReference>
<dbReference type="CDD" id="cd01948">
    <property type="entry name" value="EAL"/>
    <property type="match status" value="1"/>
</dbReference>
<dbReference type="AlphaFoldDB" id="A0A7W7T2E0"/>
<dbReference type="Pfam" id="PF00563">
    <property type="entry name" value="EAL"/>
    <property type="match status" value="1"/>
</dbReference>
<dbReference type="Proteomes" id="UP000542674">
    <property type="component" value="Unassembled WGS sequence"/>
</dbReference>
<evidence type="ECO:0000259" key="2">
    <source>
        <dbReference type="PROSITE" id="PS50883"/>
    </source>
</evidence>
<dbReference type="InterPro" id="IPR035965">
    <property type="entry name" value="PAS-like_dom_sf"/>
</dbReference>
<dbReference type="InterPro" id="IPR000014">
    <property type="entry name" value="PAS"/>
</dbReference>
<dbReference type="Pfam" id="PF00989">
    <property type="entry name" value="PAS"/>
    <property type="match status" value="1"/>
</dbReference>
<feature type="domain" description="PAC" evidence="1">
    <location>
        <begin position="227"/>
        <end position="278"/>
    </location>
</feature>
<dbReference type="Gene3D" id="3.30.450.20">
    <property type="entry name" value="PAS domain"/>
    <property type="match status" value="1"/>
</dbReference>
<dbReference type="InterPro" id="IPR013767">
    <property type="entry name" value="PAS_fold"/>
</dbReference>
<evidence type="ECO:0000313" key="5">
    <source>
        <dbReference type="Proteomes" id="UP000542674"/>
    </source>
</evidence>
<dbReference type="NCBIfam" id="TIGR00229">
    <property type="entry name" value="sensory_box"/>
    <property type="match status" value="1"/>
</dbReference>
<dbReference type="PROSITE" id="PS50113">
    <property type="entry name" value="PAC"/>
    <property type="match status" value="1"/>
</dbReference>
<dbReference type="PROSITE" id="PS50887">
    <property type="entry name" value="GGDEF"/>
    <property type="match status" value="1"/>
</dbReference>
<gene>
    <name evidence="4" type="ORF">F4559_002637</name>
</gene>